<dbReference type="Proteomes" id="UP000516404">
    <property type="component" value="Chromosome"/>
</dbReference>
<organism evidence="5 6">
    <name type="scientific">Rothia terrae</name>
    <dbReference type="NCBI Taxonomy" id="396015"/>
    <lineage>
        <taxon>Bacteria</taxon>
        <taxon>Bacillati</taxon>
        <taxon>Actinomycetota</taxon>
        <taxon>Actinomycetes</taxon>
        <taxon>Micrococcales</taxon>
        <taxon>Micrococcaceae</taxon>
        <taxon>Rothia</taxon>
    </lineage>
</organism>
<sequence length="356" mass="39273">MPRRVSRHEFVQPLPQRNGIDPVALLLPLAGEDAASAAAAQPPRPTETFGARTVFEYLVNRFYPHDPAIIAARFEAHEVKDATGADVAPTAPLAGQKIWYYRELGNERKVPFDMPVLYEDEWVLAIDKPHFLPTTPNGSFVAHTALAQLRVRENNPDLIPIHRLDRPTAGVVLFAKTKDARAPFQLMFQNRRVEKSYEAVAAAVPELEPGASVQVNTRIDKTHGQLQVRQLSQEEASAQGLETNARSIVTCLKIFDLPAGILPERSTQNPALPLPSGRMTHYKLDPITGKTHQLRAHLWALGAPIAGDVLYPYALPIADDEPALPLQLLARTVTFTHPITGEDITITSHRKLALAP</sequence>
<dbReference type="Pfam" id="PF00849">
    <property type="entry name" value="PseudoU_synth_2"/>
    <property type="match status" value="1"/>
</dbReference>
<dbReference type="Gene3D" id="3.30.2350.10">
    <property type="entry name" value="Pseudouridine synthase"/>
    <property type="match status" value="1"/>
</dbReference>
<dbReference type="InterPro" id="IPR006224">
    <property type="entry name" value="PsdUridine_synth_RluA-like_CS"/>
</dbReference>
<dbReference type="GO" id="GO:0000455">
    <property type="term" value="P:enzyme-directed rRNA pseudouridine synthesis"/>
    <property type="evidence" value="ECO:0007669"/>
    <property type="project" value="TreeGrafter"/>
</dbReference>
<evidence type="ECO:0000313" key="5">
    <source>
        <dbReference type="EMBL" id="QNV37519.1"/>
    </source>
</evidence>
<dbReference type="PANTHER" id="PTHR21600:SF84">
    <property type="entry name" value="PSEUDOURIDINE SYNTHASE RSUA_RLUA-LIKE DOMAIN-CONTAINING PROTEIN"/>
    <property type="match status" value="1"/>
</dbReference>
<proteinExistence type="predicted"/>
<evidence type="ECO:0000259" key="4">
    <source>
        <dbReference type="Pfam" id="PF00849"/>
    </source>
</evidence>
<dbReference type="KEGG" id="rter:IDM49_09935"/>
<dbReference type="InterPro" id="IPR020103">
    <property type="entry name" value="PsdUridine_synth_cat_dom_sf"/>
</dbReference>
<comment type="catalytic activity">
    <reaction evidence="1">
        <text>a uridine in RNA = a pseudouridine in RNA</text>
        <dbReference type="Rhea" id="RHEA:48348"/>
        <dbReference type="Rhea" id="RHEA-COMP:12068"/>
        <dbReference type="Rhea" id="RHEA-COMP:12069"/>
        <dbReference type="ChEBI" id="CHEBI:65314"/>
        <dbReference type="ChEBI" id="CHEBI:65315"/>
    </reaction>
</comment>
<dbReference type="GO" id="GO:0009982">
    <property type="term" value="F:pseudouridine synthase activity"/>
    <property type="evidence" value="ECO:0007669"/>
    <property type="project" value="InterPro"/>
</dbReference>
<name>A0A7H2BCX3_9MICC</name>
<dbReference type="PROSITE" id="PS01129">
    <property type="entry name" value="PSI_RLU"/>
    <property type="match status" value="1"/>
</dbReference>
<dbReference type="GeneID" id="96624557"/>
<dbReference type="GO" id="GO:0140098">
    <property type="term" value="F:catalytic activity, acting on RNA"/>
    <property type="evidence" value="ECO:0007669"/>
    <property type="project" value="UniProtKB-ARBA"/>
</dbReference>
<dbReference type="EMBL" id="CP061539">
    <property type="protein sequence ID" value="QNV37519.1"/>
    <property type="molecule type" value="Genomic_DNA"/>
</dbReference>
<evidence type="ECO:0000256" key="2">
    <source>
        <dbReference type="ARBA" id="ARBA00031870"/>
    </source>
</evidence>
<gene>
    <name evidence="5" type="ORF">IDM49_09935</name>
</gene>
<evidence type="ECO:0000313" key="6">
    <source>
        <dbReference type="Proteomes" id="UP000516404"/>
    </source>
</evidence>
<dbReference type="GO" id="GO:0003723">
    <property type="term" value="F:RNA binding"/>
    <property type="evidence" value="ECO:0007669"/>
    <property type="project" value="InterPro"/>
</dbReference>
<dbReference type="InterPro" id="IPR006145">
    <property type="entry name" value="PsdUridine_synth_RsuA/RluA"/>
</dbReference>
<dbReference type="PANTHER" id="PTHR21600">
    <property type="entry name" value="MITOCHONDRIAL RNA PSEUDOURIDINE SYNTHASE"/>
    <property type="match status" value="1"/>
</dbReference>
<protein>
    <recommendedName>
        <fullName evidence="2">RNA pseudouridylate synthase</fullName>
    </recommendedName>
    <alternativeName>
        <fullName evidence="3">RNA-uridine isomerase</fullName>
    </alternativeName>
</protein>
<dbReference type="AlphaFoldDB" id="A0A7H2BCX3"/>
<keyword evidence="6" id="KW-1185">Reference proteome</keyword>
<dbReference type="RefSeq" id="WP_190724385.1">
    <property type="nucleotide sequence ID" value="NZ_CP061539.1"/>
</dbReference>
<feature type="domain" description="Pseudouridine synthase RsuA/RluA-like" evidence="4">
    <location>
        <begin position="123"/>
        <end position="298"/>
    </location>
</feature>
<dbReference type="InterPro" id="IPR050188">
    <property type="entry name" value="RluA_PseudoU_synthase"/>
</dbReference>
<evidence type="ECO:0000256" key="1">
    <source>
        <dbReference type="ARBA" id="ARBA00000073"/>
    </source>
</evidence>
<dbReference type="SUPFAM" id="SSF55120">
    <property type="entry name" value="Pseudouridine synthase"/>
    <property type="match status" value="1"/>
</dbReference>
<evidence type="ECO:0000256" key="3">
    <source>
        <dbReference type="ARBA" id="ARBA00033164"/>
    </source>
</evidence>
<reference evidence="5 6" key="1">
    <citation type="submission" date="2020-09" db="EMBL/GenBank/DDBJ databases">
        <title>Investigation of environmental microbes.</title>
        <authorList>
            <person name="Ou Y."/>
            <person name="Kang Q."/>
        </authorList>
    </citation>
    <scope>NUCLEOTIDE SEQUENCE [LARGE SCALE GENOMIC DNA]</scope>
    <source>
        <strain evidence="5 6">KJZ-14</strain>
    </source>
</reference>
<accession>A0A7H2BCX3</accession>